<evidence type="ECO:0000256" key="7">
    <source>
        <dbReference type="ARBA" id="ARBA00023204"/>
    </source>
</evidence>
<dbReference type="InterPro" id="IPR005122">
    <property type="entry name" value="Uracil-DNA_glycosylase-like"/>
</dbReference>
<dbReference type="GO" id="GO:0097506">
    <property type="term" value="F:deaminated base DNA N-glycosylase activity"/>
    <property type="evidence" value="ECO:0007669"/>
    <property type="project" value="UniProtKB-ARBA"/>
</dbReference>
<evidence type="ECO:0000256" key="2">
    <source>
        <dbReference type="ARBA" id="ARBA00022723"/>
    </source>
</evidence>
<dbReference type="SUPFAM" id="SSF52141">
    <property type="entry name" value="Uracil-DNA glycosylase-like"/>
    <property type="match status" value="1"/>
</dbReference>
<evidence type="ECO:0000259" key="8">
    <source>
        <dbReference type="SMART" id="SM00986"/>
    </source>
</evidence>
<keyword evidence="7" id="KW-0234">DNA repair</keyword>
<protein>
    <submittedName>
        <fullName evidence="9">Uracil-DNA glycosylase, family 4</fullName>
    </submittedName>
</protein>
<keyword evidence="2" id="KW-0479">Metal-binding</keyword>
<proteinExistence type="predicted"/>
<dbReference type="OrthoDB" id="210606at2157"/>
<evidence type="ECO:0000256" key="5">
    <source>
        <dbReference type="ARBA" id="ARBA00023004"/>
    </source>
</evidence>
<dbReference type="PANTHER" id="PTHR33693">
    <property type="entry name" value="TYPE-5 URACIL-DNA GLYCOSYLASE"/>
    <property type="match status" value="1"/>
</dbReference>
<gene>
    <name evidence="9" type="ORF">SAMN05421858_0308</name>
</gene>
<dbReference type="Pfam" id="PF03167">
    <property type="entry name" value="UDG"/>
    <property type="match status" value="1"/>
</dbReference>
<keyword evidence="4" id="KW-0378">Hydrolase</keyword>
<dbReference type="RefSeq" id="WP_076427348.1">
    <property type="nucleotide sequence ID" value="NZ_FTNO01000001.1"/>
</dbReference>
<evidence type="ECO:0000256" key="4">
    <source>
        <dbReference type="ARBA" id="ARBA00022801"/>
    </source>
</evidence>
<sequence>MPPFPDSRNVHLPNCSRCPELVSCRNRISWGTGPLDADVMVVGEAPGYGDPDAERWQGGNWTGMAYTTRHSGGKIRSLFAELGYDPYFTNAVKCFPEGEDGSNREPRESELRNCFAHLRAEIEQVNPDVVVPTGKHATKALFDFESIRLEGFLGCVLSPVECERLGVTTLPLLHPSYDNIWIGRLGYDRAEYVTAIGDILAEFC</sequence>
<dbReference type="SMART" id="SM00987">
    <property type="entry name" value="UreE_C"/>
    <property type="match status" value="1"/>
</dbReference>
<evidence type="ECO:0000313" key="10">
    <source>
        <dbReference type="Proteomes" id="UP000186914"/>
    </source>
</evidence>
<reference evidence="10" key="1">
    <citation type="submission" date="2017-01" db="EMBL/GenBank/DDBJ databases">
        <authorList>
            <person name="Varghese N."/>
            <person name="Submissions S."/>
        </authorList>
    </citation>
    <scope>NUCLEOTIDE SEQUENCE [LARGE SCALE GENOMIC DNA]</scope>
    <source>
        <strain evidence="10">CGMCC 1.7737</strain>
    </source>
</reference>
<evidence type="ECO:0000256" key="3">
    <source>
        <dbReference type="ARBA" id="ARBA00022763"/>
    </source>
</evidence>
<evidence type="ECO:0000313" key="9">
    <source>
        <dbReference type="EMBL" id="SIQ75738.1"/>
    </source>
</evidence>
<accession>A0A1N6VDA6</accession>
<organism evidence="9 10">
    <name type="scientific">Haladaptatus litoreus</name>
    <dbReference type="NCBI Taxonomy" id="553468"/>
    <lineage>
        <taxon>Archaea</taxon>
        <taxon>Methanobacteriati</taxon>
        <taxon>Methanobacteriota</taxon>
        <taxon>Stenosarchaea group</taxon>
        <taxon>Halobacteria</taxon>
        <taxon>Halobacteriales</taxon>
        <taxon>Haladaptataceae</taxon>
        <taxon>Haladaptatus</taxon>
    </lineage>
</organism>
<evidence type="ECO:0000256" key="6">
    <source>
        <dbReference type="ARBA" id="ARBA00023014"/>
    </source>
</evidence>
<keyword evidence="10" id="KW-1185">Reference proteome</keyword>
<keyword evidence="3" id="KW-0227">DNA damage</keyword>
<evidence type="ECO:0000256" key="1">
    <source>
        <dbReference type="ARBA" id="ARBA00022485"/>
    </source>
</evidence>
<feature type="domain" description="Uracil-DNA glycosylase-like" evidence="8">
    <location>
        <begin position="30"/>
        <end position="197"/>
    </location>
</feature>
<dbReference type="EMBL" id="FTNO01000001">
    <property type="protein sequence ID" value="SIQ75738.1"/>
    <property type="molecule type" value="Genomic_DNA"/>
</dbReference>
<dbReference type="GO" id="GO:0006281">
    <property type="term" value="P:DNA repair"/>
    <property type="evidence" value="ECO:0007669"/>
    <property type="project" value="UniProtKB-KW"/>
</dbReference>
<dbReference type="AlphaFoldDB" id="A0A1N6VDA6"/>
<keyword evidence="5" id="KW-0408">Iron</keyword>
<keyword evidence="1" id="KW-0004">4Fe-4S</keyword>
<dbReference type="InterPro" id="IPR036895">
    <property type="entry name" value="Uracil-DNA_glycosylase-like_sf"/>
</dbReference>
<dbReference type="Gene3D" id="3.40.470.10">
    <property type="entry name" value="Uracil-DNA glycosylase-like domain"/>
    <property type="match status" value="1"/>
</dbReference>
<dbReference type="SMART" id="SM00986">
    <property type="entry name" value="UDG"/>
    <property type="match status" value="1"/>
</dbReference>
<dbReference type="Proteomes" id="UP000186914">
    <property type="component" value="Unassembled WGS sequence"/>
</dbReference>
<dbReference type="InterPro" id="IPR051536">
    <property type="entry name" value="UDG_Type-4/5"/>
</dbReference>
<dbReference type="GO" id="GO:0051539">
    <property type="term" value="F:4 iron, 4 sulfur cluster binding"/>
    <property type="evidence" value="ECO:0007669"/>
    <property type="project" value="UniProtKB-KW"/>
</dbReference>
<name>A0A1N6VDA6_9EURY</name>
<dbReference type="PANTHER" id="PTHR33693:SF1">
    <property type="entry name" value="TYPE-4 URACIL-DNA GLYCOSYLASE"/>
    <property type="match status" value="1"/>
</dbReference>
<keyword evidence="6" id="KW-0411">Iron-sulfur</keyword>
<dbReference type="GO" id="GO:0046872">
    <property type="term" value="F:metal ion binding"/>
    <property type="evidence" value="ECO:0007669"/>
    <property type="project" value="UniProtKB-KW"/>
</dbReference>